<dbReference type="AlphaFoldDB" id="A0A2N6TEZ6"/>
<dbReference type="RefSeq" id="WP_158393601.1">
    <property type="nucleotide sequence ID" value="NZ_PNHC01000013.1"/>
</dbReference>
<dbReference type="Pfam" id="PF13289">
    <property type="entry name" value="SIR2_2"/>
    <property type="match status" value="1"/>
</dbReference>
<reference evidence="2 3" key="1">
    <citation type="submission" date="2017-09" db="EMBL/GenBank/DDBJ databases">
        <title>Bacterial strain isolated from the female urinary microbiota.</title>
        <authorList>
            <person name="Thomas-White K."/>
            <person name="Kumar N."/>
            <person name="Forster S."/>
            <person name="Putonti C."/>
            <person name="Lawley T."/>
            <person name="Wolfe A.J."/>
        </authorList>
    </citation>
    <scope>NUCLEOTIDE SEQUENCE [LARGE SCALE GENOMIC DNA]</scope>
    <source>
        <strain evidence="2 3">UMB0249</strain>
    </source>
</reference>
<sequence length="606" mass="71535">MDSINENIEKLSEKKLPNEAEEFNNFFFVGGDDWIKNNKENISKEKKNKIKLFLKKYLLLDNVNFLFGTGSSIHLGAETIQGIPKKVIDKIDGTDEIEQKDEIKNLFKKLKDKYVDKIKEEIKKGKDYFIWEDKVIKPIIDKISNDLKVNLKITEEDKIEKIKFKKDIEKELKENSKKIESEDIIKTIFTSDNIKKYNIILDEVDEILKNITEKFKIELELLKLINKNKINLKEIAINKKFNDEEKEKIYKLGIEVKLEDFLNYLYALKYLMEQSEGIISKEEIDIEKLEQLIETIKKAIFEMCDIDNISFEDNLFFKREADSVISARIKIETRKKMEKEGKYTYHRSFLTSLLQRPLNLRRANIFTLNYDLAFEYACDELGIEYINGFVGFNERNFRPEVYNYDFFFPGDTTEGKVRRIERVIKYYKLHGSLNWVYKNQNKNNPYGLYEIPIELVRMKLKNKMDNLGEIMIYPTSSKKEYTLNFPYSELFRKFADRLQQPEAVLFVIGYSFYDEHVNDIIYQALANPSFTLVIVDFNGTQSGGEIKRLNDLKDPRIIISQGGELGDFKYFSKELLPTMDQEDTRAKVMSSIEKLYPKEDNEKSEV</sequence>
<gene>
    <name evidence="2" type="ORF">CJ209_11260</name>
</gene>
<keyword evidence="1" id="KW-0175">Coiled coil</keyword>
<evidence type="ECO:0000313" key="3">
    <source>
        <dbReference type="Proteomes" id="UP000235733"/>
    </source>
</evidence>
<dbReference type="Proteomes" id="UP000235733">
    <property type="component" value="Unassembled WGS sequence"/>
</dbReference>
<proteinExistence type="predicted"/>
<accession>A0A2N6TEZ6</accession>
<name>A0A2N6TEZ6_FUSNU</name>
<evidence type="ECO:0000256" key="1">
    <source>
        <dbReference type="SAM" id="Coils"/>
    </source>
</evidence>
<feature type="coiled-coil region" evidence="1">
    <location>
        <begin position="272"/>
        <end position="299"/>
    </location>
</feature>
<comment type="caution">
    <text evidence="2">The sequence shown here is derived from an EMBL/GenBank/DDBJ whole genome shotgun (WGS) entry which is preliminary data.</text>
</comment>
<dbReference type="EMBL" id="PNHC01000013">
    <property type="protein sequence ID" value="PMC67887.1"/>
    <property type="molecule type" value="Genomic_DNA"/>
</dbReference>
<protein>
    <submittedName>
        <fullName evidence="2">Uncharacterized protein</fullName>
    </submittedName>
</protein>
<organism evidence="2 3">
    <name type="scientific">Fusobacterium nucleatum</name>
    <dbReference type="NCBI Taxonomy" id="851"/>
    <lineage>
        <taxon>Bacteria</taxon>
        <taxon>Fusobacteriati</taxon>
        <taxon>Fusobacteriota</taxon>
        <taxon>Fusobacteriia</taxon>
        <taxon>Fusobacteriales</taxon>
        <taxon>Fusobacteriaceae</taxon>
        <taxon>Fusobacterium</taxon>
    </lineage>
</organism>
<evidence type="ECO:0000313" key="2">
    <source>
        <dbReference type="EMBL" id="PMC67887.1"/>
    </source>
</evidence>